<comment type="caution">
    <text evidence="1">The sequence shown here is derived from an EMBL/GenBank/DDBJ whole genome shotgun (WGS) entry which is preliminary data.</text>
</comment>
<evidence type="ECO:0000313" key="2">
    <source>
        <dbReference type="Proteomes" id="UP001162029"/>
    </source>
</evidence>
<organism evidence="1 2">
    <name type="scientific">Peronospora destructor</name>
    <dbReference type="NCBI Taxonomy" id="86335"/>
    <lineage>
        <taxon>Eukaryota</taxon>
        <taxon>Sar</taxon>
        <taxon>Stramenopiles</taxon>
        <taxon>Oomycota</taxon>
        <taxon>Peronosporomycetes</taxon>
        <taxon>Peronosporales</taxon>
        <taxon>Peronosporaceae</taxon>
        <taxon>Peronospora</taxon>
    </lineage>
</organism>
<evidence type="ECO:0000313" key="1">
    <source>
        <dbReference type="EMBL" id="CAI5738343.1"/>
    </source>
</evidence>
<dbReference type="Proteomes" id="UP001162029">
    <property type="component" value="Unassembled WGS sequence"/>
</dbReference>
<gene>
    <name evidence="1" type="ORF">PDE001_LOCUS6882</name>
</gene>
<sequence length="75" mass="8474">MLGEDEYNSAAIAVLVLAAPQKPERLAALTTISQLAVIPGIRRWWCYMNVYNLYDLTRFNGCEKGVVGCNRIQQR</sequence>
<dbReference type="EMBL" id="CANTFM010001329">
    <property type="protein sequence ID" value="CAI5738343.1"/>
    <property type="molecule type" value="Genomic_DNA"/>
</dbReference>
<dbReference type="AlphaFoldDB" id="A0AAV0UPU7"/>
<reference evidence="1" key="1">
    <citation type="submission" date="2022-12" db="EMBL/GenBank/DDBJ databases">
        <authorList>
            <person name="Webb A."/>
        </authorList>
    </citation>
    <scope>NUCLEOTIDE SEQUENCE</scope>
    <source>
        <strain evidence="1">Pd1</strain>
    </source>
</reference>
<proteinExistence type="predicted"/>
<name>A0AAV0UPU7_9STRA</name>
<accession>A0AAV0UPU7</accession>
<keyword evidence="2" id="KW-1185">Reference proteome</keyword>
<protein>
    <submittedName>
        <fullName evidence="1">Uncharacterized protein</fullName>
    </submittedName>
</protein>